<evidence type="ECO:0000313" key="2">
    <source>
        <dbReference type="Proteomes" id="UP001148629"/>
    </source>
</evidence>
<comment type="caution">
    <text evidence="1">The sequence shown here is derived from an EMBL/GenBank/DDBJ whole genome shotgun (WGS) entry which is preliminary data.</text>
</comment>
<protein>
    <submittedName>
        <fullName evidence="1">Uncharacterized protein</fullName>
    </submittedName>
</protein>
<keyword evidence="2" id="KW-1185">Reference proteome</keyword>
<gene>
    <name evidence="1" type="ORF">NM208_g13015</name>
</gene>
<accession>A0ACC1RPZ6</accession>
<sequence length="249" mass="28831">MSNPTFDVGLRVEGSADRVFKWLLLSITWCGWRMLVAEARRHENFRGAIVDWKSSVYGWPSKSQDRHVRHIIINSAAFEVEYDQFAHLSLGNPLGCMYRPRLLGQSLRGIAHARTSRRTYITDADVESARRYCFTQLQNSDYDAHLIRRFVPAPVQDAYAAFRTLNLELVRLPELVSNPTIGTLRMKFWQDSIDNTFAGRPPREPICILLHKSLQELEDRAGIATKKSIKFWVSRLRAWKTMPKTLIRL</sequence>
<name>A0ACC1RPZ6_9HYPO</name>
<reference evidence="1" key="1">
    <citation type="submission" date="2022-08" db="EMBL/GenBank/DDBJ databases">
        <title>Genome Sequence of Fusarium decemcellulare.</title>
        <authorList>
            <person name="Buettner E."/>
        </authorList>
    </citation>
    <scope>NUCLEOTIDE SEQUENCE</scope>
    <source>
        <strain evidence="1">Babe19</strain>
    </source>
</reference>
<dbReference type="EMBL" id="JANRMS010002526">
    <property type="protein sequence ID" value="KAJ3522072.1"/>
    <property type="molecule type" value="Genomic_DNA"/>
</dbReference>
<organism evidence="1 2">
    <name type="scientific">Fusarium decemcellulare</name>
    <dbReference type="NCBI Taxonomy" id="57161"/>
    <lineage>
        <taxon>Eukaryota</taxon>
        <taxon>Fungi</taxon>
        <taxon>Dikarya</taxon>
        <taxon>Ascomycota</taxon>
        <taxon>Pezizomycotina</taxon>
        <taxon>Sordariomycetes</taxon>
        <taxon>Hypocreomycetidae</taxon>
        <taxon>Hypocreales</taxon>
        <taxon>Nectriaceae</taxon>
        <taxon>Fusarium</taxon>
        <taxon>Fusarium decemcellulare species complex</taxon>
    </lineage>
</organism>
<proteinExistence type="predicted"/>
<dbReference type="Proteomes" id="UP001148629">
    <property type="component" value="Unassembled WGS sequence"/>
</dbReference>
<evidence type="ECO:0000313" key="1">
    <source>
        <dbReference type="EMBL" id="KAJ3522072.1"/>
    </source>
</evidence>